<evidence type="ECO:0000256" key="1">
    <source>
        <dbReference type="SAM" id="MobiDB-lite"/>
    </source>
</evidence>
<feature type="region of interest" description="Disordered" evidence="1">
    <location>
        <begin position="69"/>
        <end position="93"/>
    </location>
</feature>
<name>A0A974ZWH4_9NOCA</name>
<sequence>MFDQTTADLAMTGAHLTTAGTMLTVLAIVWLDHPGHGLTGAGLTVLGGALIAIGSLTVALAGPLTYYGTRPGSPRSAPEPRIRPSRHVPGGWQ</sequence>
<evidence type="ECO:0000313" key="3">
    <source>
        <dbReference type="EMBL" id="QSE92621.1"/>
    </source>
</evidence>
<accession>A0A974ZWH4</accession>
<keyword evidence="4" id="KW-1185">Reference proteome</keyword>
<gene>
    <name evidence="3" type="ORF">JWS13_30440</name>
</gene>
<feature type="transmembrane region" description="Helical" evidence="2">
    <location>
        <begin position="43"/>
        <end position="67"/>
    </location>
</feature>
<keyword evidence="2" id="KW-0812">Transmembrane</keyword>
<dbReference type="Proteomes" id="UP000662986">
    <property type="component" value="Chromosome"/>
</dbReference>
<evidence type="ECO:0000256" key="2">
    <source>
        <dbReference type="SAM" id="Phobius"/>
    </source>
</evidence>
<reference evidence="3 4" key="1">
    <citation type="journal article" date="2021" name="Microbiol. Resour. Announc.">
        <title>Complete Genome Sequences of Two Rhodococcus sp. Strains with Large and Linear Chromosomes, Isolated from Apple Rhizosphere.</title>
        <authorList>
            <person name="Benning S."/>
            <person name="Brugnone N."/>
            <person name="Siani R."/>
            <person name="Kublik S."/>
            <person name="Schloter M."/>
            <person name="Rad V."/>
        </authorList>
    </citation>
    <scope>NUCLEOTIDE SEQUENCE [LARGE SCALE GENOMIC DNA]</scope>
    <source>
        <strain evidence="3 4">R79</strain>
    </source>
</reference>
<dbReference type="EMBL" id="CP070619">
    <property type="protein sequence ID" value="QSE92621.1"/>
    <property type="molecule type" value="Genomic_DNA"/>
</dbReference>
<proteinExistence type="predicted"/>
<reference evidence="3 4" key="2">
    <citation type="journal article" date="2022" name="Arch. Microbiol.">
        <title>Rhodococcus pseudokoreensis sp. nov. isolated from the rhizosphere of young M26 apple rootstocks.</title>
        <authorList>
            <person name="Kampfer P."/>
            <person name="Glaeser S.P."/>
            <person name="Blom J."/>
            <person name="Wolf J."/>
            <person name="Benning S."/>
            <person name="Schloter M."/>
            <person name="Neumann-Schaal M."/>
        </authorList>
    </citation>
    <scope>NUCLEOTIDE SEQUENCE [LARGE SCALE GENOMIC DNA]</scope>
    <source>
        <strain evidence="3 4">R79</strain>
    </source>
</reference>
<organism evidence="3 4">
    <name type="scientific">Rhodococcus pseudokoreensis</name>
    <dbReference type="NCBI Taxonomy" id="2811421"/>
    <lineage>
        <taxon>Bacteria</taxon>
        <taxon>Bacillati</taxon>
        <taxon>Actinomycetota</taxon>
        <taxon>Actinomycetes</taxon>
        <taxon>Mycobacteriales</taxon>
        <taxon>Nocardiaceae</taxon>
        <taxon>Rhodococcus</taxon>
    </lineage>
</organism>
<feature type="transmembrane region" description="Helical" evidence="2">
    <location>
        <begin position="12"/>
        <end position="31"/>
    </location>
</feature>
<keyword evidence="2" id="KW-0472">Membrane</keyword>
<evidence type="ECO:0000313" key="4">
    <source>
        <dbReference type="Proteomes" id="UP000662986"/>
    </source>
</evidence>
<dbReference type="RefSeq" id="WP_206009084.1">
    <property type="nucleotide sequence ID" value="NZ_CP070619.1"/>
</dbReference>
<protein>
    <submittedName>
        <fullName evidence="3">Uncharacterized protein</fullName>
    </submittedName>
</protein>
<keyword evidence="2" id="KW-1133">Transmembrane helix</keyword>